<evidence type="ECO:0000313" key="1">
    <source>
        <dbReference type="EMBL" id="KAK7825496.1"/>
    </source>
</evidence>
<name>A0AAW0JGL2_QUESU</name>
<reference evidence="1 2" key="1">
    <citation type="journal article" date="2018" name="Sci. Data">
        <title>The draft genome sequence of cork oak.</title>
        <authorList>
            <person name="Ramos A.M."/>
            <person name="Usie A."/>
            <person name="Barbosa P."/>
            <person name="Barros P.M."/>
            <person name="Capote T."/>
            <person name="Chaves I."/>
            <person name="Simoes F."/>
            <person name="Abreu I."/>
            <person name="Carrasquinho I."/>
            <person name="Faro C."/>
            <person name="Guimaraes J.B."/>
            <person name="Mendonca D."/>
            <person name="Nobrega F."/>
            <person name="Rodrigues L."/>
            <person name="Saibo N.J.M."/>
            <person name="Varela M.C."/>
            <person name="Egas C."/>
            <person name="Matos J."/>
            <person name="Miguel C.M."/>
            <person name="Oliveira M.M."/>
            <person name="Ricardo C.P."/>
            <person name="Goncalves S."/>
        </authorList>
    </citation>
    <scope>NUCLEOTIDE SEQUENCE [LARGE SCALE GENOMIC DNA]</scope>
    <source>
        <strain evidence="2">cv. HL8</strain>
    </source>
</reference>
<accession>A0AAW0JGL2</accession>
<dbReference type="EMBL" id="PKMF04000574">
    <property type="protein sequence ID" value="KAK7825496.1"/>
    <property type="molecule type" value="Genomic_DNA"/>
</dbReference>
<keyword evidence="2" id="KW-1185">Reference proteome</keyword>
<dbReference type="Proteomes" id="UP000237347">
    <property type="component" value="Unassembled WGS sequence"/>
</dbReference>
<evidence type="ECO:0000313" key="2">
    <source>
        <dbReference type="Proteomes" id="UP000237347"/>
    </source>
</evidence>
<organism evidence="1 2">
    <name type="scientific">Quercus suber</name>
    <name type="common">Cork oak</name>
    <dbReference type="NCBI Taxonomy" id="58331"/>
    <lineage>
        <taxon>Eukaryota</taxon>
        <taxon>Viridiplantae</taxon>
        <taxon>Streptophyta</taxon>
        <taxon>Embryophyta</taxon>
        <taxon>Tracheophyta</taxon>
        <taxon>Spermatophyta</taxon>
        <taxon>Magnoliopsida</taxon>
        <taxon>eudicotyledons</taxon>
        <taxon>Gunneridae</taxon>
        <taxon>Pentapetalae</taxon>
        <taxon>rosids</taxon>
        <taxon>fabids</taxon>
        <taxon>Fagales</taxon>
        <taxon>Fagaceae</taxon>
        <taxon>Quercus</taxon>
    </lineage>
</organism>
<comment type="caution">
    <text evidence="1">The sequence shown here is derived from an EMBL/GenBank/DDBJ whole genome shotgun (WGS) entry which is preliminary data.</text>
</comment>
<gene>
    <name evidence="1" type="ORF">CFP56_033091</name>
</gene>
<dbReference type="AlphaFoldDB" id="A0AAW0JGL2"/>
<protein>
    <submittedName>
        <fullName evidence="1">Uncharacterized protein</fullName>
    </submittedName>
</protein>
<proteinExistence type="predicted"/>
<sequence>MSSSKHDMVVNTAFTSDPSIIRVSINSVLTLNGNLVSKEKSNHLCIVSRTNIRFELLLYGFPLSQPKEN</sequence>